<evidence type="ECO:0000313" key="2">
    <source>
        <dbReference type="Proteomes" id="UP000828048"/>
    </source>
</evidence>
<name>A0ACB7Z8S0_9ERIC</name>
<sequence length="89" mass="9856">MFREKSSIEGVEASRISKLSPGKFLKRIGKKVAGALNFVTRVRKSTSPVLTSSSRKSNALKSSKDNFWAEDIFECMGECIEEFVDSSCS</sequence>
<gene>
    <name evidence="1" type="ORF">Vadar_003166</name>
</gene>
<organism evidence="1 2">
    <name type="scientific">Vaccinium darrowii</name>
    <dbReference type="NCBI Taxonomy" id="229202"/>
    <lineage>
        <taxon>Eukaryota</taxon>
        <taxon>Viridiplantae</taxon>
        <taxon>Streptophyta</taxon>
        <taxon>Embryophyta</taxon>
        <taxon>Tracheophyta</taxon>
        <taxon>Spermatophyta</taxon>
        <taxon>Magnoliopsida</taxon>
        <taxon>eudicotyledons</taxon>
        <taxon>Gunneridae</taxon>
        <taxon>Pentapetalae</taxon>
        <taxon>asterids</taxon>
        <taxon>Ericales</taxon>
        <taxon>Ericaceae</taxon>
        <taxon>Vaccinioideae</taxon>
        <taxon>Vaccinieae</taxon>
        <taxon>Vaccinium</taxon>
    </lineage>
</organism>
<keyword evidence="2" id="KW-1185">Reference proteome</keyword>
<dbReference type="Proteomes" id="UP000828048">
    <property type="component" value="Chromosome 12"/>
</dbReference>
<comment type="caution">
    <text evidence="1">The sequence shown here is derived from an EMBL/GenBank/DDBJ whole genome shotgun (WGS) entry which is preliminary data.</text>
</comment>
<accession>A0ACB7Z8S0</accession>
<protein>
    <submittedName>
        <fullName evidence="1">Uncharacterized protein</fullName>
    </submittedName>
</protein>
<reference evidence="1 2" key="1">
    <citation type="journal article" date="2021" name="Hortic Res">
        <title>High-quality reference genome and annotation aids understanding of berry development for evergreen blueberry (Vaccinium darrowii).</title>
        <authorList>
            <person name="Yu J."/>
            <person name="Hulse-Kemp A.M."/>
            <person name="Babiker E."/>
            <person name="Staton M."/>
        </authorList>
    </citation>
    <scope>NUCLEOTIDE SEQUENCE [LARGE SCALE GENOMIC DNA]</scope>
    <source>
        <strain evidence="2">cv. NJ 8807/NJ 8810</strain>
        <tissue evidence="1">Young leaf</tissue>
    </source>
</reference>
<proteinExistence type="predicted"/>
<evidence type="ECO:0000313" key="1">
    <source>
        <dbReference type="EMBL" id="KAH7862328.1"/>
    </source>
</evidence>
<dbReference type="EMBL" id="CM037162">
    <property type="protein sequence ID" value="KAH7862328.1"/>
    <property type="molecule type" value="Genomic_DNA"/>
</dbReference>